<sequence length="92" mass="10735">MIPTWPCALFILWRRADALQRVYSLLAHHLKSITNQNEHQIRLSKDDNPPAHKFLVDDYGDDNGHLNNSDDELLLKHVKQATQALRHRTNDE</sequence>
<dbReference type="AlphaFoldDB" id="A0A0C9Y4U4"/>
<keyword evidence="1" id="KW-0732">Signal</keyword>
<evidence type="ECO:0000313" key="3">
    <source>
        <dbReference type="Proteomes" id="UP000054477"/>
    </source>
</evidence>
<evidence type="ECO:0000313" key="2">
    <source>
        <dbReference type="EMBL" id="KIK05167.1"/>
    </source>
</evidence>
<dbReference type="Proteomes" id="UP000054477">
    <property type="component" value="Unassembled WGS sequence"/>
</dbReference>
<name>A0A0C9Y4U4_9AGAR</name>
<evidence type="ECO:0000256" key="1">
    <source>
        <dbReference type="SAM" id="SignalP"/>
    </source>
</evidence>
<dbReference type="HOGENOM" id="CLU_2413582_0_0_1"/>
<reference evidence="3" key="2">
    <citation type="submission" date="2015-01" db="EMBL/GenBank/DDBJ databases">
        <title>Evolutionary Origins and Diversification of the Mycorrhizal Mutualists.</title>
        <authorList>
            <consortium name="DOE Joint Genome Institute"/>
            <consortium name="Mycorrhizal Genomics Consortium"/>
            <person name="Kohler A."/>
            <person name="Kuo A."/>
            <person name="Nagy L.G."/>
            <person name="Floudas D."/>
            <person name="Copeland A."/>
            <person name="Barry K.W."/>
            <person name="Cichocki N."/>
            <person name="Veneault-Fourrey C."/>
            <person name="LaButti K."/>
            <person name="Lindquist E.A."/>
            <person name="Lipzen A."/>
            <person name="Lundell T."/>
            <person name="Morin E."/>
            <person name="Murat C."/>
            <person name="Riley R."/>
            <person name="Ohm R."/>
            <person name="Sun H."/>
            <person name="Tunlid A."/>
            <person name="Henrissat B."/>
            <person name="Grigoriev I.V."/>
            <person name="Hibbett D.S."/>
            <person name="Martin F."/>
        </authorList>
    </citation>
    <scope>NUCLEOTIDE SEQUENCE [LARGE SCALE GENOMIC DNA]</scope>
    <source>
        <strain evidence="3">LaAM-08-1</strain>
    </source>
</reference>
<feature type="signal peptide" evidence="1">
    <location>
        <begin position="1"/>
        <end position="18"/>
    </location>
</feature>
<gene>
    <name evidence="2" type="ORF">K443DRAFT_91828</name>
</gene>
<reference evidence="2 3" key="1">
    <citation type="submission" date="2014-04" db="EMBL/GenBank/DDBJ databases">
        <authorList>
            <consortium name="DOE Joint Genome Institute"/>
            <person name="Kuo A."/>
            <person name="Kohler A."/>
            <person name="Nagy L.G."/>
            <person name="Floudas D."/>
            <person name="Copeland A."/>
            <person name="Barry K.W."/>
            <person name="Cichocki N."/>
            <person name="Veneault-Fourrey C."/>
            <person name="LaButti K."/>
            <person name="Lindquist E.A."/>
            <person name="Lipzen A."/>
            <person name="Lundell T."/>
            <person name="Morin E."/>
            <person name="Murat C."/>
            <person name="Sun H."/>
            <person name="Tunlid A."/>
            <person name="Henrissat B."/>
            <person name="Grigoriev I.V."/>
            <person name="Hibbett D.S."/>
            <person name="Martin F."/>
            <person name="Nordberg H.P."/>
            <person name="Cantor M.N."/>
            <person name="Hua S.X."/>
        </authorList>
    </citation>
    <scope>NUCLEOTIDE SEQUENCE [LARGE SCALE GENOMIC DNA]</scope>
    <source>
        <strain evidence="2 3">LaAM-08-1</strain>
    </source>
</reference>
<dbReference type="EMBL" id="KN838562">
    <property type="protein sequence ID" value="KIK05167.1"/>
    <property type="molecule type" value="Genomic_DNA"/>
</dbReference>
<proteinExistence type="predicted"/>
<feature type="chain" id="PRO_5002206104" evidence="1">
    <location>
        <begin position="19"/>
        <end position="92"/>
    </location>
</feature>
<accession>A0A0C9Y4U4</accession>
<organism evidence="2 3">
    <name type="scientific">Laccaria amethystina LaAM-08-1</name>
    <dbReference type="NCBI Taxonomy" id="1095629"/>
    <lineage>
        <taxon>Eukaryota</taxon>
        <taxon>Fungi</taxon>
        <taxon>Dikarya</taxon>
        <taxon>Basidiomycota</taxon>
        <taxon>Agaricomycotina</taxon>
        <taxon>Agaricomycetes</taxon>
        <taxon>Agaricomycetidae</taxon>
        <taxon>Agaricales</taxon>
        <taxon>Agaricineae</taxon>
        <taxon>Hydnangiaceae</taxon>
        <taxon>Laccaria</taxon>
    </lineage>
</organism>
<protein>
    <submittedName>
        <fullName evidence="2">Uncharacterized protein</fullName>
    </submittedName>
</protein>
<keyword evidence="3" id="KW-1185">Reference proteome</keyword>